<name>A0ABS5DSM9_9BURK</name>
<gene>
    <name evidence="1" type="ORF">KAK11_01100</name>
</gene>
<accession>A0ABS5DSM9</accession>
<evidence type="ECO:0000313" key="2">
    <source>
        <dbReference type="Proteomes" id="UP000672097"/>
    </source>
</evidence>
<comment type="caution">
    <text evidence="1">The sequence shown here is derived from an EMBL/GenBank/DDBJ whole genome shotgun (WGS) entry which is preliminary data.</text>
</comment>
<organism evidence="1 2">
    <name type="scientific">Ideonella paludis</name>
    <dbReference type="NCBI Taxonomy" id="1233411"/>
    <lineage>
        <taxon>Bacteria</taxon>
        <taxon>Pseudomonadati</taxon>
        <taxon>Pseudomonadota</taxon>
        <taxon>Betaproteobacteria</taxon>
        <taxon>Burkholderiales</taxon>
        <taxon>Sphaerotilaceae</taxon>
        <taxon>Ideonella</taxon>
    </lineage>
</organism>
<sequence>MTAATFTFAPAPRPARAMRAVSLRQALQAQVDQAWQDLSRALVRAAELRAAPHLRHLAQQYEPDLPALAAELRRLGTPHTRA</sequence>
<keyword evidence="2" id="KW-1185">Reference proteome</keyword>
<dbReference type="RefSeq" id="WP_210805305.1">
    <property type="nucleotide sequence ID" value="NZ_JAGQDG010000001.1"/>
</dbReference>
<evidence type="ECO:0000313" key="1">
    <source>
        <dbReference type="EMBL" id="MBQ0933906.1"/>
    </source>
</evidence>
<dbReference type="EMBL" id="JAGQDG010000001">
    <property type="protein sequence ID" value="MBQ0933906.1"/>
    <property type="molecule type" value="Genomic_DNA"/>
</dbReference>
<reference evidence="1 2" key="1">
    <citation type="submission" date="2021-04" db="EMBL/GenBank/DDBJ databases">
        <title>The genome sequence of type strain Ideonella paludis KCTC 32238.</title>
        <authorList>
            <person name="Liu Y."/>
        </authorList>
    </citation>
    <scope>NUCLEOTIDE SEQUENCE [LARGE SCALE GENOMIC DNA]</scope>
    <source>
        <strain evidence="1 2">KCTC 32238</strain>
    </source>
</reference>
<proteinExistence type="predicted"/>
<dbReference type="Proteomes" id="UP000672097">
    <property type="component" value="Unassembled WGS sequence"/>
</dbReference>
<protein>
    <submittedName>
        <fullName evidence="1">Uncharacterized protein</fullName>
    </submittedName>
</protein>